<proteinExistence type="predicted"/>
<evidence type="ECO:0000313" key="4">
    <source>
        <dbReference type="Proteomes" id="UP000830434"/>
    </source>
</evidence>
<dbReference type="RefSeq" id="WP_248656672.1">
    <property type="nucleotide sequence ID" value="NZ_CP096658.1"/>
</dbReference>
<keyword evidence="4" id="KW-1185">Reference proteome</keyword>
<dbReference type="GO" id="GO:0051301">
    <property type="term" value="P:cell division"/>
    <property type="evidence" value="ECO:0007669"/>
    <property type="project" value="UniProtKB-KW"/>
</dbReference>
<dbReference type="EMBL" id="CP096658">
    <property type="protein sequence ID" value="UPW02288.1"/>
    <property type="molecule type" value="Genomic_DNA"/>
</dbReference>
<protein>
    <submittedName>
        <fullName evidence="3">Cell division protein FtsZ</fullName>
    </submittedName>
</protein>
<dbReference type="GO" id="GO:0005525">
    <property type="term" value="F:GTP binding"/>
    <property type="evidence" value="ECO:0007669"/>
    <property type="project" value="InterPro"/>
</dbReference>
<dbReference type="InterPro" id="IPR003008">
    <property type="entry name" value="Tubulin_FtsZ_GTPase"/>
</dbReference>
<dbReference type="GeneID" id="72190069"/>
<keyword evidence="3" id="KW-0132">Cell division</keyword>
<dbReference type="Proteomes" id="UP000830434">
    <property type="component" value="Chromosome"/>
</dbReference>
<reference evidence="3" key="1">
    <citation type="submission" date="2022-04" db="EMBL/GenBank/DDBJ databases">
        <title>Diverse halophilic archaea isolated from saline environments.</title>
        <authorList>
            <person name="Cui H.-L."/>
        </authorList>
    </citation>
    <scope>NUCLEOTIDE SEQUENCE</scope>
    <source>
        <strain evidence="3">XZYJT40</strain>
    </source>
</reference>
<feature type="compositionally biased region" description="Acidic residues" evidence="1">
    <location>
        <begin position="48"/>
        <end position="66"/>
    </location>
</feature>
<sequence length="537" mass="60157">MTKCRICFQTETEWDEDNLDEHLLGSHAADETSVRAVYSDRYDRLFEDGEPTDLGDEDDSEPDDSGQVDQIGTSMDDGPAVDDDLLDSAYGKKWYMIGVGGAGNNIMDAILLRKHTLEKNNEDRAMVWRGGLAGYGMLNTNIAELEQTYYAQELKQYSRNDLLPNAIIGFGVQDYSGMGRRWDLGEKVVQADFEDGNPFRDRWDMDPQDIRDAQALMFVHSVTKGTGCGSTPALAERVREEVLSDDYVIDKALLSSVVIPSAEDKFGGRARTNGAVGLARISQTADAVIPFNNERLQDVQGDVKPRIDGIEKYNPPQYTELNKPLVAYLEAFTMSSTPQIVDQDATMSIQGEVFDVSDSFRPVEDKYPLDIDREYNPAVVLAPVLGRSRDARLDKSGLEILVRNALFHNKLSDFDPTTAWGGTFLVYGPEEKMEHVSPYVNDNTLREIIGGEEFLNVDDVSGAESIDIHVSQMVIPYLDDVYLWGALWNPRMPSLEAMYDHAKQLKEEGNSRQAESLRDIWHLVDPLFSCLGRENMA</sequence>
<dbReference type="Pfam" id="PF00091">
    <property type="entry name" value="Tubulin"/>
    <property type="match status" value="1"/>
</dbReference>
<dbReference type="SUPFAM" id="SSF52490">
    <property type="entry name" value="Tubulin nucleotide-binding domain-like"/>
    <property type="match status" value="1"/>
</dbReference>
<keyword evidence="3" id="KW-0131">Cell cycle</keyword>
<dbReference type="InterPro" id="IPR036525">
    <property type="entry name" value="Tubulin/FtsZ_GTPase_sf"/>
</dbReference>
<organism evidence="3 4">
    <name type="scientific">Halorussus gelatinilyticus</name>
    <dbReference type="NCBI Taxonomy" id="2937524"/>
    <lineage>
        <taxon>Archaea</taxon>
        <taxon>Methanobacteriati</taxon>
        <taxon>Methanobacteriota</taxon>
        <taxon>Stenosarchaea group</taxon>
        <taxon>Halobacteria</taxon>
        <taxon>Halobacteriales</taxon>
        <taxon>Haladaptataceae</taxon>
        <taxon>Halorussus</taxon>
    </lineage>
</organism>
<dbReference type="Gene3D" id="3.40.50.1440">
    <property type="entry name" value="Tubulin/FtsZ, GTPase domain"/>
    <property type="match status" value="1"/>
</dbReference>
<name>A0A8U0INF8_9EURY</name>
<evidence type="ECO:0000256" key="1">
    <source>
        <dbReference type="SAM" id="MobiDB-lite"/>
    </source>
</evidence>
<dbReference type="AlphaFoldDB" id="A0A8U0INF8"/>
<dbReference type="KEGG" id="haxz:M0R88_09400"/>
<evidence type="ECO:0000259" key="2">
    <source>
        <dbReference type="Pfam" id="PF00091"/>
    </source>
</evidence>
<feature type="domain" description="Tubulin/FtsZ GTPase" evidence="2">
    <location>
        <begin position="213"/>
        <end position="299"/>
    </location>
</feature>
<evidence type="ECO:0000313" key="3">
    <source>
        <dbReference type="EMBL" id="UPW02288.1"/>
    </source>
</evidence>
<feature type="region of interest" description="Disordered" evidence="1">
    <location>
        <begin position="47"/>
        <end position="79"/>
    </location>
</feature>
<gene>
    <name evidence="3" type="ORF">M0R88_09400</name>
</gene>
<accession>A0A8U0INF8</accession>